<evidence type="ECO:0000256" key="2">
    <source>
        <dbReference type="SAM" id="Phobius"/>
    </source>
</evidence>
<proteinExistence type="predicted"/>
<dbReference type="AlphaFoldDB" id="A0A075ICG3"/>
<keyword evidence="2" id="KW-0472">Membrane</keyword>
<reference evidence="3" key="1">
    <citation type="journal article" date="2014" name="Genome Biol. Evol.">
        <title>Pangenome evidence for extensive interdomain horizontal transfer affecting lineage core and shell genes in uncultured planktonic thaumarchaeota and euryarchaeota.</title>
        <authorList>
            <person name="Deschamps P."/>
            <person name="Zivanovic Y."/>
            <person name="Moreira D."/>
            <person name="Rodriguez-Valera F."/>
            <person name="Lopez-Garcia P."/>
        </authorList>
    </citation>
    <scope>NUCLEOTIDE SEQUENCE</scope>
</reference>
<accession>A0A075ICG3</accession>
<sequence length="244" mass="27169">MADQNWWEGKDDAPEPKSGGLSEEESEMIVSLIKEKGSIGNAGPSLAIVEVNALLRDFARNREVAATGTLTDQRWGSRLFVAGCLPSLAYVIGVLFFGLSSTLEPNIPGYDGFGTVTQACCFWPVFFAPFIIQILVSTDEIFETNTTLISELKEEYPYAAKHYDDASLFGRPEGYIPDHIRTSEEHQRMSWDWVTCFHHACSEKVPSWEGVAEGNRCSRCKEVFCPHHFIVSRGVCNSCLSKAE</sequence>
<protein>
    <submittedName>
        <fullName evidence="3">Uncharacterized protein</fullName>
    </submittedName>
</protein>
<feature type="transmembrane region" description="Helical" evidence="2">
    <location>
        <begin position="79"/>
        <end position="100"/>
    </location>
</feature>
<feature type="transmembrane region" description="Helical" evidence="2">
    <location>
        <begin position="112"/>
        <end position="136"/>
    </location>
</feature>
<evidence type="ECO:0000313" key="3">
    <source>
        <dbReference type="EMBL" id="AIF25470.1"/>
    </source>
</evidence>
<name>A0A075ICG3_9EURY</name>
<evidence type="ECO:0000256" key="1">
    <source>
        <dbReference type="SAM" id="MobiDB-lite"/>
    </source>
</evidence>
<keyword evidence="2" id="KW-0812">Transmembrane</keyword>
<keyword evidence="2" id="KW-1133">Transmembrane helix</keyword>
<dbReference type="EMBL" id="KF901291">
    <property type="protein sequence ID" value="AIF25470.1"/>
    <property type="molecule type" value="Genomic_DNA"/>
</dbReference>
<organism evidence="3">
    <name type="scientific">uncultured marine group II/III euryarchaeote SAT1000_51_D10</name>
    <dbReference type="NCBI Taxonomy" id="1456587"/>
    <lineage>
        <taxon>Archaea</taxon>
        <taxon>Methanobacteriati</taxon>
        <taxon>Methanobacteriota</taxon>
        <taxon>environmental samples</taxon>
    </lineage>
</organism>
<feature type="region of interest" description="Disordered" evidence="1">
    <location>
        <begin position="1"/>
        <end position="23"/>
    </location>
</feature>